<organism evidence="1 2">
    <name type="scientific">Dovyalis caffra</name>
    <dbReference type="NCBI Taxonomy" id="77055"/>
    <lineage>
        <taxon>Eukaryota</taxon>
        <taxon>Viridiplantae</taxon>
        <taxon>Streptophyta</taxon>
        <taxon>Embryophyta</taxon>
        <taxon>Tracheophyta</taxon>
        <taxon>Spermatophyta</taxon>
        <taxon>Magnoliopsida</taxon>
        <taxon>eudicotyledons</taxon>
        <taxon>Gunneridae</taxon>
        <taxon>Pentapetalae</taxon>
        <taxon>rosids</taxon>
        <taxon>fabids</taxon>
        <taxon>Malpighiales</taxon>
        <taxon>Salicaceae</taxon>
        <taxon>Flacourtieae</taxon>
        <taxon>Dovyalis</taxon>
    </lineage>
</organism>
<dbReference type="EMBL" id="CAWUPB010001009">
    <property type="protein sequence ID" value="CAK7336883.1"/>
    <property type="molecule type" value="Genomic_DNA"/>
</dbReference>
<reference evidence="1 2" key="1">
    <citation type="submission" date="2024-01" db="EMBL/GenBank/DDBJ databases">
        <authorList>
            <person name="Waweru B."/>
        </authorList>
    </citation>
    <scope>NUCLEOTIDE SEQUENCE [LARGE SCALE GENOMIC DNA]</scope>
</reference>
<evidence type="ECO:0000313" key="2">
    <source>
        <dbReference type="Proteomes" id="UP001314170"/>
    </source>
</evidence>
<dbReference type="PANTHER" id="PTHR35546:SF128">
    <property type="entry name" value="F-BOX ASSOCIATED DOMAIN-CONTAINING PROTEIN"/>
    <property type="match status" value="1"/>
</dbReference>
<dbReference type="PANTHER" id="PTHR35546">
    <property type="entry name" value="F-BOX PROTEIN INTERACTION DOMAIN PROTEIN-RELATED"/>
    <property type="match status" value="1"/>
</dbReference>
<accession>A0AAV1RNB9</accession>
<sequence>MDDLLTEILLRLPTAKSAIGSKLVSKRWCSLISSRYFVSQLITHHINGSYSGFPNPPSLFVNSNMYRELSSITGKKEDLIFTKSPLELLPEKRESVSIVASYNDLLLCSEMKEYNGTDVVVYDPFNNDQTIFIDGSELRLPNIGIGPSYVTSRCLGVSQGIFRLLSYIHGAAPDHLSVWEAKDYETKRLSLICKVCFNDMISEDSLASKFVNDGWLNAQALAFHPNNKDVVYLLLRNRIITWKIQTGELEVVGEISYRGGFSSYNSIFTIVLPWWPTPVSTAQMPISSV</sequence>
<dbReference type="Proteomes" id="UP001314170">
    <property type="component" value="Unassembled WGS sequence"/>
</dbReference>
<keyword evidence="2" id="KW-1185">Reference proteome</keyword>
<evidence type="ECO:0008006" key="3">
    <source>
        <dbReference type="Google" id="ProtNLM"/>
    </source>
</evidence>
<dbReference type="InterPro" id="IPR055290">
    <property type="entry name" value="At3g26010-like"/>
</dbReference>
<dbReference type="InterPro" id="IPR036047">
    <property type="entry name" value="F-box-like_dom_sf"/>
</dbReference>
<protein>
    <recommendedName>
        <fullName evidence="3">F-box domain-containing protein</fullName>
    </recommendedName>
</protein>
<comment type="caution">
    <text evidence="1">The sequence shown here is derived from an EMBL/GenBank/DDBJ whole genome shotgun (WGS) entry which is preliminary data.</text>
</comment>
<evidence type="ECO:0000313" key="1">
    <source>
        <dbReference type="EMBL" id="CAK7336883.1"/>
    </source>
</evidence>
<proteinExistence type="predicted"/>
<name>A0AAV1RNB9_9ROSI</name>
<dbReference type="SUPFAM" id="SSF81383">
    <property type="entry name" value="F-box domain"/>
    <property type="match status" value="1"/>
</dbReference>
<dbReference type="AlphaFoldDB" id="A0AAV1RNB9"/>
<gene>
    <name evidence="1" type="ORF">DCAF_LOCUS11906</name>
</gene>